<comment type="caution">
    <text evidence="2">The sequence shown here is derived from an EMBL/GenBank/DDBJ whole genome shotgun (WGS) entry which is preliminary data.</text>
</comment>
<dbReference type="Proteomes" id="UP001617427">
    <property type="component" value="Unassembled WGS sequence"/>
</dbReference>
<keyword evidence="1" id="KW-0472">Membrane</keyword>
<dbReference type="EMBL" id="JBIUZV010000001">
    <property type="protein sequence ID" value="MFJ3044311.1"/>
    <property type="molecule type" value="Genomic_DNA"/>
</dbReference>
<evidence type="ECO:0008006" key="4">
    <source>
        <dbReference type="Google" id="ProtNLM"/>
    </source>
</evidence>
<keyword evidence="1" id="KW-0812">Transmembrane</keyword>
<sequence length="330" mass="37145">MHMNDNCAVGADQVSVERPWLRSQDAVCIFTGLAIFLISLVISPQYQGGDQIYYRKAYELIAGMDVHEARALYQTQMGTVEWGHFVVMWLGSSLDIGKDLYVSVLNACLAMKLMEWMLRNKARVSIACGIVLTNYYLYVAYFAAERLKIALLLLVFAWTALPKMRSFLGFSLAALATHLSIAILLVGSYVRLSVGSVRGRVWMYLLLFALLAVIMGYCHEYLAWKIGFYMEHRPAFRIMSFVPALALFAMSLYYGGNLIEPLCDFAVLFVLMIFIGTSQLNIFAWFLFIRFGLRKNGGFNVGMVATILYLAVKTVPFVQDVFVTGQGFSS</sequence>
<feature type="transmembrane region" description="Helical" evidence="1">
    <location>
        <begin position="26"/>
        <end position="46"/>
    </location>
</feature>
<feature type="transmembrane region" description="Helical" evidence="1">
    <location>
        <begin position="266"/>
        <end position="288"/>
    </location>
</feature>
<evidence type="ECO:0000256" key="1">
    <source>
        <dbReference type="SAM" id="Phobius"/>
    </source>
</evidence>
<evidence type="ECO:0000313" key="3">
    <source>
        <dbReference type="Proteomes" id="UP001617427"/>
    </source>
</evidence>
<organism evidence="2 3">
    <name type="scientific">Herbaspirillum chlorophenolicum</name>
    <dbReference type="NCBI Taxonomy" id="211589"/>
    <lineage>
        <taxon>Bacteria</taxon>
        <taxon>Pseudomonadati</taxon>
        <taxon>Pseudomonadota</taxon>
        <taxon>Betaproteobacteria</taxon>
        <taxon>Burkholderiales</taxon>
        <taxon>Oxalobacteraceae</taxon>
        <taxon>Herbaspirillum</taxon>
    </lineage>
</organism>
<proteinExistence type="predicted"/>
<feature type="transmembrane region" description="Helical" evidence="1">
    <location>
        <begin position="235"/>
        <end position="254"/>
    </location>
</feature>
<feature type="transmembrane region" description="Helical" evidence="1">
    <location>
        <begin position="168"/>
        <end position="190"/>
    </location>
</feature>
<name>A0ABW8ES83_9BURK</name>
<dbReference type="RefSeq" id="WP_402697948.1">
    <property type="nucleotide sequence ID" value="NZ_JBIUZV010000001.1"/>
</dbReference>
<feature type="transmembrane region" description="Helical" evidence="1">
    <location>
        <begin position="202"/>
        <end position="223"/>
    </location>
</feature>
<protein>
    <recommendedName>
        <fullName evidence="4">EpsG family protein</fullName>
    </recommendedName>
</protein>
<keyword evidence="1" id="KW-1133">Transmembrane helix</keyword>
<keyword evidence="3" id="KW-1185">Reference proteome</keyword>
<feature type="transmembrane region" description="Helical" evidence="1">
    <location>
        <begin position="122"/>
        <end position="138"/>
    </location>
</feature>
<gene>
    <name evidence="2" type="ORF">ACIPEN_00645</name>
</gene>
<accession>A0ABW8ES83</accession>
<evidence type="ECO:0000313" key="2">
    <source>
        <dbReference type="EMBL" id="MFJ3044311.1"/>
    </source>
</evidence>
<reference evidence="2 3" key="1">
    <citation type="submission" date="2024-10" db="EMBL/GenBank/DDBJ databases">
        <title>The Natural Products Discovery Center: Release of the First 8490 Sequenced Strains for Exploring Actinobacteria Biosynthetic Diversity.</title>
        <authorList>
            <person name="Kalkreuter E."/>
            <person name="Kautsar S.A."/>
            <person name="Yang D."/>
            <person name="Bader C.D."/>
            <person name="Teijaro C.N."/>
            <person name="Fluegel L."/>
            <person name="Davis C.M."/>
            <person name="Simpson J.R."/>
            <person name="Lauterbach L."/>
            <person name="Steele A.D."/>
            <person name="Gui C."/>
            <person name="Meng S."/>
            <person name="Li G."/>
            <person name="Viehrig K."/>
            <person name="Ye F."/>
            <person name="Su P."/>
            <person name="Kiefer A.F."/>
            <person name="Nichols A."/>
            <person name="Cepeda A.J."/>
            <person name="Yan W."/>
            <person name="Fan B."/>
            <person name="Jiang Y."/>
            <person name="Adhikari A."/>
            <person name="Zheng C.-J."/>
            <person name="Schuster L."/>
            <person name="Cowan T.M."/>
            <person name="Smanski M.J."/>
            <person name="Chevrette M.G."/>
            <person name="De Carvalho L.P.S."/>
            <person name="Shen B."/>
        </authorList>
    </citation>
    <scope>NUCLEOTIDE SEQUENCE [LARGE SCALE GENOMIC DNA]</scope>
    <source>
        <strain evidence="2 3">NPDC087045</strain>
    </source>
</reference>